<dbReference type="EMBL" id="FVGW01000002">
    <property type="protein sequence ID" value="SKL68193.1"/>
    <property type="molecule type" value="Genomic_DNA"/>
</dbReference>
<dbReference type="NCBIfam" id="NF045516">
    <property type="entry name" value="GlpR"/>
    <property type="match status" value="1"/>
</dbReference>
<evidence type="ECO:0000313" key="4">
    <source>
        <dbReference type="Proteomes" id="UP000190074"/>
    </source>
</evidence>
<dbReference type="AlphaFoldDB" id="A0A1T7K4U6"/>
<feature type="transmembrane region" description="Helical" evidence="2">
    <location>
        <begin position="221"/>
        <end position="237"/>
    </location>
</feature>
<evidence type="ECO:0000256" key="2">
    <source>
        <dbReference type="SAM" id="Phobius"/>
    </source>
</evidence>
<keyword evidence="2 3" id="KW-0812">Transmembrane</keyword>
<sequence length="339" mass="37864">MPSIPQSVLWIGLVVLWLFVLVPMLINKRDVVKRTSDVALATRVLNGKAAKLLRRTGPAAGHRSDPDFRREDIDELDDEDEEESTGVIASEPSEDDKDAARAVKAMAVRKVRPEKKVEADEPDDVDVDVVDEDATALPAGETTLSDELEDLEEAPSAHTGAETDSGTYEYVDDTSGLAIAAEPSRERHQAPPVYSSSRRRRFDPEVMAKENARKFAFRKRVLMGLVGAMVVAGLLAATATSTAWWVCGGFGVLSVLYLGYLRRQTRIEEQLRRRRAARYQRARVVGVENIADRELDVVPQRLRRPGAAVLEIDDEDPVFEHLDYYDEPRQYRMPHAVGQ</sequence>
<keyword evidence="2" id="KW-1133">Transmembrane helix</keyword>
<dbReference type="Proteomes" id="UP000190074">
    <property type="component" value="Unassembled WGS sequence"/>
</dbReference>
<keyword evidence="2" id="KW-0472">Membrane</keyword>
<evidence type="ECO:0000256" key="1">
    <source>
        <dbReference type="SAM" id="MobiDB-lite"/>
    </source>
</evidence>
<proteinExistence type="predicted"/>
<gene>
    <name evidence="3" type="ORF">SAMEA2259716_01273</name>
</gene>
<name>A0A1T7K4U6_9MYCO</name>
<feature type="transmembrane region" description="Helical" evidence="2">
    <location>
        <begin position="243"/>
        <end position="261"/>
    </location>
</feature>
<feature type="transmembrane region" description="Helical" evidence="2">
    <location>
        <begin position="6"/>
        <end position="26"/>
    </location>
</feature>
<dbReference type="RefSeq" id="WP_005066399.1">
    <property type="nucleotide sequence ID" value="NZ_CP021122.1"/>
</dbReference>
<feature type="region of interest" description="Disordered" evidence="1">
    <location>
        <begin position="55"/>
        <end position="98"/>
    </location>
</feature>
<reference evidence="3 4" key="1">
    <citation type="submission" date="2016-11" db="EMBL/GenBank/DDBJ databases">
        <authorList>
            <consortium name="Pathogen Informatics"/>
        </authorList>
    </citation>
    <scope>NUCLEOTIDE SEQUENCE [LARGE SCALE GENOMIC DNA]</scope>
    <source>
        <strain evidence="3 4">911</strain>
    </source>
</reference>
<organism evidence="3 4">
    <name type="scientific">Mycobacteroides abscessus subsp. massiliense</name>
    <dbReference type="NCBI Taxonomy" id="1962118"/>
    <lineage>
        <taxon>Bacteria</taxon>
        <taxon>Bacillati</taxon>
        <taxon>Actinomycetota</taxon>
        <taxon>Actinomycetes</taxon>
        <taxon>Mycobacteriales</taxon>
        <taxon>Mycobacteriaceae</taxon>
        <taxon>Mycobacteroides</taxon>
        <taxon>Mycobacteroides abscessus</taxon>
    </lineage>
</organism>
<feature type="compositionally biased region" description="Acidic residues" evidence="1">
    <location>
        <begin position="73"/>
        <end position="84"/>
    </location>
</feature>
<accession>A0A1T7K4U6</accession>
<dbReference type="InterPro" id="IPR053779">
    <property type="entry name" value="GlpR"/>
</dbReference>
<protein>
    <submittedName>
        <fullName evidence="3">Putative transmembrane protein</fullName>
    </submittedName>
</protein>
<feature type="compositionally biased region" description="Basic and acidic residues" evidence="1">
    <location>
        <begin position="62"/>
        <end position="72"/>
    </location>
</feature>
<evidence type="ECO:0000313" key="3">
    <source>
        <dbReference type="EMBL" id="SKL68193.1"/>
    </source>
</evidence>